<accession>A0A7X2XFT2</accession>
<dbReference type="RefSeq" id="WP_155163937.1">
    <property type="nucleotide sequence ID" value="NZ_DBFCBI010000071.1"/>
</dbReference>
<organism evidence="1 4">
    <name type="scientific">Phascolarctobacterium faecium</name>
    <dbReference type="NCBI Taxonomy" id="33025"/>
    <lineage>
        <taxon>Bacteria</taxon>
        <taxon>Bacillati</taxon>
        <taxon>Bacillota</taxon>
        <taxon>Negativicutes</taxon>
        <taxon>Acidaminococcales</taxon>
        <taxon>Acidaminococcaceae</taxon>
        <taxon>Phascolarctobacterium</taxon>
    </lineage>
</organism>
<dbReference type="GO" id="GO:0016301">
    <property type="term" value="F:kinase activity"/>
    <property type="evidence" value="ECO:0007669"/>
    <property type="project" value="UniProtKB-KW"/>
</dbReference>
<name>A0A7X2XFT2_9FIRM</name>
<evidence type="ECO:0000313" key="4">
    <source>
        <dbReference type="Proteomes" id="UP000484547"/>
    </source>
</evidence>
<keyword evidence="1" id="KW-0418">Kinase</keyword>
<dbReference type="EMBL" id="WNBM01000003">
    <property type="protein sequence ID" value="MTT75909.1"/>
    <property type="molecule type" value="Genomic_DNA"/>
</dbReference>
<evidence type="ECO:0000313" key="1">
    <source>
        <dbReference type="EMBL" id="MTT75909.1"/>
    </source>
</evidence>
<evidence type="ECO:0000313" key="2">
    <source>
        <dbReference type="EMBL" id="MTU03971.1"/>
    </source>
</evidence>
<dbReference type="EMBL" id="WNBW01000003">
    <property type="protein sequence ID" value="MTU03971.1"/>
    <property type="molecule type" value="Genomic_DNA"/>
</dbReference>
<evidence type="ECO:0000313" key="3">
    <source>
        <dbReference type="Proteomes" id="UP000443070"/>
    </source>
</evidence>
<dbReference type="Proteomes" id="UP000484547">
    <property type="component" value="Unassembled WGS sequence"/>
</dbReference>
<comment type="caution">
    <text evidence="1">The sequence shown here is derived from an EMBL/GenBank/DDBJ whole genome shotgun (WGS) entry which is preliminary data.</text>
</comment>
<reference evidence="3 4" key="1">
    <citation type="journal article" date="2019" name="Nat. Med.">
        <title>A library of human gut bacterial isolates paired with longitudinal multiomics data enables mechanistic microbiome research.</title>
        <authorList>
            <person name="Poyet M."/>
            <person name="Groussin M."/>
            <person name="Gibbons S.M."/>
            <person name="Avila-Pacheco J."/>
            <person name="Jiang X."/>
            <person name="Kearney S.M."/>
            <person name="Perrotta A.R."/>
            <person name="Berdy B."/>
            <person name="Zhao S."/>
            <person name="Lieberman T.D."/>
            <person name="Swanson P.K."/>
            <person name="Smith M."/>
            <person name="Roesemann S."/>
            <person name="Alexander J.E."/>
            <person name="Rich S.A."/>
            <person name="Livny J."/>
            <person name="Vlamakis H."/>
            <person name="Clish C."/>
            <person name="Bullock K."/>
            <person name="Deik A."/>
            <person name="Scott J."/>
            <person name="Pierce K.A."/>
            <person name="Xavier R.J."/>
            <person name="Alm E.J."/>
        </authorList>
    </citation>
    <scope>NUCLEOTIDE SEQUENCE [LARGE SCALE GENOMIC DNA]</scope>
    <source>
        <strain evidence="1 4">BIOML-A13</strain>
        <strain evidence="2 3">BIOML-A3</strain>
    </source>
</reference>
<protein>
    <submittedName>
        <fullName evidence="1">Histidine kinase</fullName>
    </submittedName>
</protein>
<sequence>MSETDILKFAGNDNKPAESNALNVKAQKWQELLVKKNITCFGAQIVGDELHTVLFRTILDVNGQNLPLLVYTDDSLYTVIKVLVAPAARKAENEAALLKYLDEQNRKYKLFKYSTGVSGDVELDCCLLNTDDGFDAELLQVSIDVILEHLLEEYPLLMKVVWSAEAVDTTTN</sequence>
<gene>
    <name evidence="1" type="ORF">GMD11_06490</name>
    <name evidence="2" type="ORF">GMD18_06135</name>
</gene>
<keyword evidence="3" id="KW-1185">Reference proteome</keyword>
<dbReference type="OrthoDB" id="1669180at2"/>
<dbReference type="AlphaFoldDB" id="A0A7X2XFT2"/>
<proteinExistence type="predicted"/>
<dbReference type="Proteomes" id="UP000443070">
    <property type="component" value="Unassembled WGS sequence"/>
</dbReference>
<keyword evidence="1" id="KW-0808">Transferase</keyword>